<dbReference type="EMBL" id="SJPI01000002">
    <property type="protein sequence ID" value="TWT50400.1"/>
    <property type="molecule type" value="Genomic_DNA"/>
</dbReference>
<feature type="compositionally biased region" description="Basic and acidic residues" evidence="1">
    <location>
        <begin position="11"/>
        <end position="26"/>
    </location>
</feature>
<sequence length="62" mass="6841">MLHYAMATGESFERAITERSTLERKTFNGVDSHGAQKGEAEPEAVTRQNAKHKPKQQAAALD</sequence>
<evidence type="ECO:0000313" key="2">
    <source>
        <dbReference type="EMBL" id="TWT50400.1"/>
    </source>
</evidence>
<keyword evidence="3" id="KW-1185">Reference proteome</keyword>
<evidence type="ECO:0000256" key="1">
    <source>
        <dbReference type="SAM" id="MobiDB-lite"/>
    </source>
</evidence>
<feature type="region of interest" description="Disordered" evidence="1">
    <location>
        <begin position="1"/>
        <end position="62"/>
    </location>
</feature>
<evidence type="ECO:0000313" key="3">
    <source>
        <dbReference type="Proteomes" id="UP000316598"/>
    </source>
</evidence>
<comment type="caution">
    <text evidence="2">The sequence shown here is derived from an EMBL/GenBank/DDBJ whole genome shotgun (WGS) entry which is preliminary data.</text>
</comment>
<dbReference type="Proteomes" id="UP000316598">
    <property type="component" value="Unassembled WGS sequence"/>
</dbReference>
<reference evidence="2 3" key="1">
    <citation type="submission" date="2019-02" db="EMBL/GenBank/DDBJ databases">
        <title>Deep-cultivation of Planctomycetes and their phenomic and genomic characterization uncovers novel biology.</title>
        <authorList>
            <person name="Wiegand S."/>
            <person name="Jogler M."/>
            <person name="Boedeker C."/>
            <person name="Pinto D."/>
            <person name="Vollmers J."/>
            <person name="Rivas-Marin E."/>
            <person name="Kohn T."/>
            <person name="Peeters S.H."/>
            <person name="Heuer A."/>
            <person name="Rast P."/>
            <person name="Oberbeckmann S."/>
            <person name="Bunk B."/>
            <person name="Jeske O."/>
            <person name="Meyerdierks A."/>
            <person name="Storesund J.E."/>
            <person name="Kallscheuer N."/>
            <person name="Luecker S."/>
            <person name="Lage O.M."/>
            <person name="Pohl T."/>
            <person name="Merkel B.J."/>
            <person name="Hornburger P."/>
            <person name="Mueller R.-W."/>
            <person name="Bruemmer F."/>
            <person name="Labrenz M."/>
            <person name="Spormann A.M."/>
            <person name="Op Den Camp H."/>
            <person name="Overmann J."/>
            <person name="Amann R."/>
            <person name="Jetten M.S.M."/>
            <person name="Mascher T."/>
            <person name="Medema M.H."/>
            <person name="Devos D.P."/>
            <person name="Kaster A.-K."/>
            <person name="Ovreas L."/>
            <person name="Rohde M."/>
            <person name="Galperin M.Y."/>
            <person name="Jogler C."/>
        </authorList>
    </citation>
    <scope>NUCLEOTIDE SEQUENCE [LARGE SCALE GENOMIC DNA]</scope>
    <source>
        <strain evidence="2 3">Pla22</strain>
    </source>
</reference>
<organism evidence="2 3">
    <name type="scientific">Rubripirellula amarantea</name>
    <dbReference type="NCBI Taxonomy" id="2527999"/>
    <lineage>
        <taxon>Bacteria</taxon>
        <taxon>Pseudomonadati</taxon>
        <taxon>Planctomycetota</taxon>
        <taxon>Planctomycetia</taxon>
        <taxon>Pirellulales</taxon>
        <taxon>Pirellulaceae</taxon>
        <taxon>Rubripirellula</taxon>
    </lineage>
</organism>
<dbReference type="AlphaFoldDB" id="A0A5C5WI93"/>
<name>A0A5C5WI93_9BACT</name>
<gene>
    <name evidence="2" type="ORF">Pla22_31430</name>
</gene>
<accession>A0A5C5WI93</accession>
<proteinExistence type="predicted"/>
<protein>
    <submittedName>
        <fullName evidence="2">Uncharacterized protein</fullName>
    </submittedName>
</protein>